<accession>A0A7C1SXR8</accession>
<dbReference type="Gene3D" id="2.60.40.1880">
    <property type="entry name" value="Invasion associated locus B (IalB) protein"/>
    <property type="match status" value="1"/>
</dbReference>
<dbReference type="Pfam" id="PF06776">
    <property type="entry name" value="IalB"/>
    <property type="match status" value="1"/>
</dbReference>
<dbReference type="InterPro" id="IPR010642">
    <property type="entry name" value="Invasion_prot_B"/>
</dbReference>
<dbReference type="AlphaFoldDB" id="A0A7C1SXR8"/>
<gene>
    <name evidence="1" type="ORF">ENP70_11540</name>
</gene>
<dbReference type="EMBL" id="DSKI01000591">
    <property type="protein sequence ID" value="HEB44300.1"/>
    <property type="molecule type" value="Genomic_DNA"/>
</dbReference>
<evidence type="ECO:0000313" key="1">
    <source>
        <dbReference type="EMBL" id="HEB44300.1"/>
    </source>
</evidence>
<comment type="caution">
    <text evidence="1">The sequence shown here is derived from an EMBL/GenBank/DDBJ whole genome shotgun (WGS) entry which is preliminary data.</text>
</comment>
<reference evidence="1" key="1">
    <citation type="journal article" date="2020" name="mSystems">
        <title>Genome- and Community-Level Interaction Insights into Carbon Utilization and Element Cycling Functions of Hydrothermarchaeota in Hydrothermal Sediment.</title>
        <authorList>
            <person name="Zhou Z."/>
            <person name="Liu Y."/>
            <person name="Xu W."/>
            <person name="Pan J."/>
            <person name="Luo Z.H."/>
            <person name="Li M."/>
        </authorList>
    </citation>
    <scope>NUCLEOTIDE SEQUENCE [LARGE SCALE GENOMIC DNA]</scope>
    <source>
        <strain evidence="1">SpSt-243</strain>
    </source>
</reference>
<protein>
    <submittedName>
        <fullName evidence="1">Invasion associated locus B family protein</fullName>
    </submittedName>
</protein>
<sequence length="158" mass="17123">MAAPSKGLAETPQTPVAEEAFADWRMTCLPSSLQPRCQMVQSVSLGEAGPAPFLLTITARAGQEASYGVITVPVGVYLAPGIEIVVDGGRPYKVLYELCDQQGCYASFRLDEPLLSSFRSGASARFRVWTAKTRAVEFPVSLKGFTAGWRAFQRANEE</sequence>
<proteinExistence type="predicted"/>
<dbReference type="InterPro" id="IPR038696">
    <property type="entry name" value="IalB_sf"/>
</dbReference>
<organism evidence="1">
    <name type="scientific">Agrobacterium albertimagni</name>
    <dbReference type="NCBI Taxonomy" id="147266"/>
    <lineage>
        <taxon>Bacteria</taxon>
        <taxon>Pseudomonadati</taxon>
        <taxon>Pseudomonadota</taxon>
        <taxon>Alphaproteobacteria</taxon>
        <taxon>Hyphomicrobiales</taxon>
        <taxon>Rhizobiaceae</taxon>
        <taxon>Rhizobium/Agrobacterium group</taxon>
        <taxon>Agrobacterium</taxon>
    </lineage>
</organism>
<name>A0A7C1SXR8_9HYPH</name>